<keyword evidence="1" id="KW-0472">Membrane</keyword>
<evidence type="ECO:0000313" key="3">
    <source>
        <dbReference type="EMBL" id="AXB44258.1"/>
    </source>
</evidence>
<evidence type="ECO:0000256" key="1">
    <source>
        <dbReference type="SAM" id="Phobius"/>
    </source>
</evidence>
<feature type="transmembrane region" description="Helical" evidence="1">
    <location>
        <begin position="146"/>
        <end position="163"/>
    </location>
</feature>
<dbReference type="GO" id="GO:0080120">
    <property type="term" value="P:CAAX-box protein maturation"/>
    <property type="evidence" value="ECO:0007669"/>
    <property type="project" value="UniProtKB-ARBA"/>
</dbReference>
<dbReference type="OrthoDB" id="8453431at2"/>
<protein>
    <recommendedName>
        <fullName evidence="2">CAAX prenyl protease 2/Lysostaphin resistance protein A-like domain-containing protein</fullName>
    </recommendedName>
</protein>
<keyword evidence="1" id="KW-1133">Transmembrane helix</keyword>
<reference evidence="3 4" key="1">
    <citation type="submission" date="2016-04" db="EMBL/GenBank/DDBJ databases">
        <title>Complete genome sequence and analysis of deep-sea sediment isolate, Amycolatopsis sp. WP1.</title>
        <authorList>
            <person name="Wang H."/>
            <person name="Chen S."/>
            <person name="Wu Q."/>
        </authorList>
    </citation>
    <scope>NUCLEOTIDE SEQUENCE [LARGE SCALE GENOMIC DNA]</scope>
    <source>
        <strain evidence="3 4">WP1</strain>
    </source>
</reference>
<keyword evidence="1" id="KW-0812">Transmembrane</keyword>
<dbReference type="Proteomes" id="UP000250434">
    <property type="component" value="Chromosome"/>
</dbReference>
<evidence type="ECO:0000259" key="2">
    <source>
        <dbReference type="Pfam" id="PF02517"/>
    </source>
</evidence>
<organism evidence="3 4">
    <name type="scientific">Amycolatopsis albispora</name>
    <dbReference type="NCBI Taxonomy" id="1804986"/>
    <lineage>
        <taxon>Bacteria</taxon>
        <taxon>Bacillati</taxon>
        <taxon>Actinomycetota</taxon>
        <taxon>Actinomycetes</taxon>
        <taxon>Pseudonocardiales</taxon>
        <taxon>Pseudonocardiaceae</taxon>
        <taxon>Amycolatopsis</taxon>
    </lineage>
</organism>
<dbReference type="EMBL" id="CP015163">
    <property type="protein sequence ID" value="AXB44258.1"/>
    <property type="molecule type" value="Genomic_DNA"/>
</dbReference>
<dbReference type="Pfam" id="PF02517">
    <property type="entry name" value="Rce1-like"/>
    <property type="match status" value="1"/>
</dbReference>
<feature type="transmembrane region" description="Helical" evidence="1">
    <location>
        <begin position="63"/>
        <end position="81"/>
    </location>
</feature>
<feature type="transmembrane region" description="Helical" evidence="1">
    <location>
        <begin position="21"/>
        <end position="43"/>
    </location>
</feature>
<keyword evidence="4" id="KW-1185">Reference proteome</keyword>
<gene>
    <name evidence="3" type="ORF">A4R43_18475</name>
</gene>
<dbReference type="InterPro" id="IPR003675">
    <property type="entry name" value="Rce1/LyrA-like_dom"/>
</dbReference>
<dbReference type="GO" id="GO:0004175">
    <property type="term" value="F:endopeptidase activity"/>
    <property type="evidence" value="ECO:0007669"/>
    <property type="project" value="UniProtKB-ARBA"/>
</dbReference>
<proteinExistence type="predicted"/>
<feature type="transmembrane region" description="Helical" evidence="1">
    <location>
        <begin position="102"/>
        <end position="126"/>
    </location>
</feature>
<dbReference type="AlphaFoldDB" id="A0A344L884"/>
<sequence length="246" mass="25566">MDRANENPPAVSDGLVRGAHWGLVAFIAGFGAYHLMNLVLTAVLTGRFTGFDDAEEMPDLGPLLLLAFVPNLMLGLAPVLAARRWGSFRELGVLPRLRDIKVGLACGGFALLAGYLANLMLLPVFGTDLESGNPLAGLAQGVGDNPLWLALAALIVVLVAPLTEEVLLRGALWAGLAAHRIPQWAVLALTAAVFAQLHGEPSRTLALFVQGLAIGAARLISGRTGSSVVAHAANNLPPALLLLGAS</sequence>
<dbReference type="KEGG" id="aab:A4R43_18475"/>
<evidence type="ECO:0000313" key="4">
    <source>
        <dbReference type="Proteomes" id="UP000250434"/>
    </source>
</evidence>
<dbReference type="RefSeq" id="WP_113693498.1">
    <property type="nucleotide sequence ID" value="NZ_CP015163.1"/>
</dbReference>
<feature type="domain" description="CAAX prenyl protease 2/Lysostaphin resistance protein A-like" evidence="2">
    <location>
        <begin position="147"/>
        <end position="236"/>
    </location>
</feature>
<name>A0A344L884_9PSEU</name>
<accession>A0A344L884</accession>